<reference evidence="2 3" key="1">
    <citation type="submission" date="2024-02" db="EMBL/GenBank/DDBJ databases">
        <title>Chromosome-scale genome assembly of the rough periwinkle Littorina saxatilis.</title>
        <authorList>
            <person name="De Jode A."/>
            <person name="Faria R."/>
            <person name="Formenti G."/>
            <person name="Sims Y."/>
            <person name="Smith T.P."/>
            <person name="Tracey A."/>
            <person name="Wood J.M.D."/>
            <person name="Zagrodzka Z.B."/>
            <person name="Johannesson K."/>
            <person name="Butlin R.K."/>
            <person name="Leder E.H."/>
        </authorList>
    </citation>
    <scope>NUCLEOTIDE SEQUENCE [LARGE SCALE GENOMIC DNA]</scope>
    <source>
        <strain evidence="2">Snail1</strain>
        <tissue evidence="2">Muscle</tissue>
    </source>
</reference>
<keyword evidence="1" id="KW-0732">Signal</keyword>
<protein>
    <recommendedName>
        <fullName evidence="4">Apple domain-containing protein</fullName>
    </recommendedName>
</protein>
<feature type="signal peptide" evidence="1">
    <location>
        <begin position="1"/>
        <end position="22"/>
    </location>
</feature>
<name>A0AAN9FZI9_9CAEN</name>
<evidence type="ECO:0000313" key="2">
    <source>
        <dbReference type="EMBL" id="KAK7089689.1"/>
    </source>
</evidence>
<proteinExistence type="predicted"/>
<dbReference type="AlphaFoldDB" id="A0AAN9FZI9"/>
<gene>
    <name evidence="2" type="ORF">V1264_024672</name>
</gene>
<sequence length="248" mass="28517">MPHQLWMLLLVISSQARSSSQAEPSPIRSALALKLSHYNDLIYYDFVLFRSSDVMSLVECARACFENNRCVLFTWKWEKRSVGRCVGYYSFVATTSAVSWPHTKTFIFMERAHASNAISSEWLYKSCKSNDDCLSQYCYAGRCMCLPYTHYSITQDACIDSCPQEDLQRDVFLTYPVPITRALGYVDSNKTRTNQECMNVCSQLSYCTACEFDVAGFCYMYSTPACDCYSAYSVKEEETYAYNRMVCR</sequence>
<evidence type="ECO:0000256" key="1">
    <source>
        <dbReference type="SAM" id="SignalP"/>
    </source>
</evidence>
<evidence type="ECO:0000313" key="3">
    <source>
        <dbReference type="Proteomes" id="UP001374579"/>
    </source>
</evidence>
<keyword evidence="3" id="KW-1185">Reference proteome</keyword>
<evidence type="ECO:0008006" key="4">
    <source>
        <dbReference type="Google" id="ProtNLM"/>
    </source>
</evidence>
<accession>A0AAN9FZI9</accession>
<dbReference type="Proteomes" id="UP001374579">
    <property type="component" value="Unassembled WGS sequence"/>
</dbReference>
<feature type="chain" id="PRO_5042949600" description="Apple domain-containing protein" evidence="1">
    <location>
        <begin position="23"/>
        <end position="248"/>
    </location>
</feature>
<dbReference type="EMBL" id="JBAMIC010000805">
    <property type="protein sequence ID" value="KAK7089689.1"/>
    <property type="molecule type" value="Genomic_DNA"/>
</dbReference>
<organism evidence="2 3">
    <name type="scientific">Littorina saxatilis</name>
    <dbReference type="NCBI Taxonomy" id="31220"/>
    <lineage>
        <taxon>Eukaryota</taxon>
        <taxon>Metazoa</taxon>
        <taxon>Spiralia</taxon>
        <taxon>Lophotrochozoa</taxon>
        <taxon>Mollusca</taxon>
        <taxon>Gastropoda</taxon>
        <taxon>Caenogastropoda</taxon>
        <taxon>Littorinimorpha</taxon>
        <taxon>Littorinoidea</taxon>
        <taxon>Littorinidae</taxon>
        <taxon>Littorina</taxon>
    </lineage>
</organism>
<comment type="caution">
    <text evidence="2">The sequence shown here is derived from an EMBL/GenBank/DDBJ whole genome shotgun (WGS) entry which is preliminary data.</text>
</comment>